<feature type="non-terminal residue" evidence="2">
    <location>
        <position position="1"/>
    </location>
</feature>
<organism evidence="2">
    <name type="scientific">Rhizophagus irregularis (strain DAOM 181602 / DAOM 197198 / MUCL 43194)</name>
    <name type="common">Arbuscular mycorrhizal fungus</name>
    <name type="synonym">Glomus intraradices</name>
    <dbReference type="NCBI Taxonomy" id="747089"/>
    <lineage>
        <taxon>Eukaryota</taxon>
        <taxon>Fungi</taxon>
        <taxon>Fungi incertae sedis</taxon>
        <taxon>Mucoromycota</taxon>
        <taxon>Glomeromycotina</taxon>
        <taxon>Glomeromycetes</taxon>
        <taxon>Glomerales</taxon>
        <taxon>Glomeraceae</taxon>
        <taxon>Rhizophagus</taxon>
    </lineage>
</organism>
<feature type="region of interest" description="Disordered" evidence="1">
    <location>
        <begin position="20"/>
        <end position="56"/>
    </location>
</feature>
<protein>
    <submittedName>
        <fullName evidence="2">Uncharacterized protein</fullName>
    </submittedName>
</protein>
<proteinExistence type="predicted"/>
<dbReference type="EMBL" id="KI299831">
    <property type="protein sequence ID" value="ERZ97163.1"/>
    <property type="molecule type" value="Genomic_DNA"/>
</dbReference>
<dbReference type="HOGENOM" id="CLU_2067092_0_0_1"/>
<feature type="region of interest" description="Disordered" evidence="1">
    <location>
        <begin position="79"/>
        <end position="110"/>
    </location>
</feature>
<name>U9SMJ3_RHIID</name>
<reference evidence="2" key="1">
    <citation type="submission" date="2013-07" db="EMBL/GenBank/DDBJ databases">
        <title>The genome of an arbuscular mycorrhizal fungus provides insights into the evolution of the oldest plant symbiosis.</title>
        <authorList>
            <consortium name="DOE Joint Genome Institute"/>
            <person name="Tisserant E."/>
            <person name="Malbreil M."/>
            <person name="Kuo A."/>
            <person name="Kohler A."/>
            <person name="Symeonidi A."/>
            <person name="Balestrini R."/>
            <person name="Charron P."/>
            <person name="Duensing N."/>
            <person name="Frei-dit-Frey N."/>
            <person name="Gianinazzi-Pearson V."/>
            <person name="Gilbert B."/>
            <person name="Handa Y."/>
            <person name="Hijri M."/>
            <person name="Kaul R."/>
            <person name="Kawaguchi M."/>
            <person name="Krajinski F."/>
            <person name="Lammers P."/>
            <person name="Lapierre D."/>
            <person name="Masclaux F.G."/>
            <person name="Murat C."/>
            <person name="Morin E."/>
            <person name="Ndikumana S."/>
            <person name="Pagni M."/>
            <person name="Petitpierre D."/>
            <person name="Requena N."/>
            <person name="Rosikiewicz P."/>
            <person name="Riley R."/>
            <person name="Saito K."/>
            <person name="San Clemente H."/>
            <person name="Shapiro H."/>
            <person name="van Tuinen D."/>
            <person name="Becard G."/>
            <person name="Bonfante P."/>
            <person name="Paszkowski U."/>
            <person name="Shachar-Hill Y."/>
            <person name="Young J.P."/>
            <person name="Sanders I.R."/>
            <person name="Henrissat B."/>
            <person name="Rensing S.A."/>
            <person name="Grigoriev I.V."/>
            <person name="Corradi N."/>
            <person name="Roux C."/>
            <person name="Martin F."/>
        </authorList>
    </citation>
    <scope>NUCLEOTIDE SEQUENCE</scope>
    <source>
        <strain evidence="2">DAOM 197198</strain>
    </source>
</reference>
<dbReference type="VEuPathDB" id="FungiDB:RhiirFUN_020104"/>
<feature type="compositionally biased region" description="Basic residues" evidence="1">
    <location>
        <begin position="35"/>
        <end position="44"/>
    </location>
</feature>
<evidence type="ECO:0000256" key="1">
    <source>
        <dbReference type="SAM" id="MobiDB-lite"/>
    </source>
</evidence>
<evidence type="ECO:0000313" key="2">
    <source>
        <dbReference type="EMBL" id="ERZ97163.1"/>
    </source>
</evidence>
<sequence length="119" mass="13864">NNNGLGVKEIHHEIRQPLSDLNSISEIANPEYHRTKGRPPKRYKSSVETSTNKNKAGIERLQEQYKNYGQKYQKLDHLDDTIDPLSNSTFVSSNRKSRKSKNSNTTRIFDDWDNWKSDN</sequence>
<dbReference type="AlphaFoldDB" id="U9SMJ3"/>
<gene>
    <name evidence="2" type="ORF">GLOINDRAFT_11857</name>
</gene>
<accession>U9SMJ3</accession>